<reference evidence="3" key="1">
    <citation type="submission" date="2025-08" db="UniProtKB">
        <authorList>
            <consortium name="RefSeq"/>
        </authorList>
    </citation>
    <scope>IDENTIFICATION</scope>
</reference>
<keyword evidence="2" id="KW-1185">Reference proteome</keyword>
<gene>
    <name evidence="3" type="primary">LOC101846295</name>
</gene>
<feature type="region of interest" description="Disordered" evidence="1">
    <location>
        <begin position="106"/>
        <end position="297"/>
    </location>
</feature>
<feature type="compositionally biased region" description="Low complexity" evidence="1">
    <location>
        <begin position="191"/>
        <end position="209"/>
    </location>
</feature>
<dbReference type="PANTHER" id="PTHR35258">
    <property type="entry name" value="SPERMATOGENESIS-ASSOCIATED PROTEIN 22"/>
    <property type="match status" value="1"/>
</dbReference>
<evidence type="ECO:0000313" key="3">
    <source>
        <dbReference type="RefSeq" id="XP_005102185.1"/>
    </source>
</evidence>
<feature type="compositionally biased region" description="Polar residues" evidence="1">
    <location>
        <begin position="160"/>
        <end position="190"/>
    </location>
</feature>
<organism evidence="2 3">
    <name type="scientific">Aplysia californica</name>
    <name type="common">California sea hare</name>
    <dbReference type="NCBI Taxonomy" id="6500"/>
    <lineage>
        <taxon>Eukaryota</taxon>
        <taxon>Metazoa</taxon>
        <taxon>Spiralia</taxon>
        <taxon>Lophotrochozoa</taxon>
        <taxon>Mollusca</taxon>
        <taxon>Gastropoda</taxon>
        <taxon>Heterobranchia</taxon>
        <taxon>Euthyneura</taxon>
        <taxon>Tectipleura</taxon>
        <taxon>Aplysiida</taxon>
        <taxon>Aplysioidea</taxon>
        <taxon>Aplysiidae</taxon>
        <taxon>Aplysia</taxon>
    </lineage>
</organism>
<protein>
    <submittedName>
        <fullName evidence="3">Spermatogenesis-associated protein 22 isoform X1</fullName>
    </submittedName>
</protein>
<dbReference type="Proteomes" id="UP000694888">
    <property type="component" value="Unplaced"/>
</dbReference>
<name>A0ABM0JV22_APLCA</name>
<dbReference type="PANTHER" id="PTHR35258:SF1">
    <property type="entry name" value="SPERMATOGENESIS-ASSOCIATED PROTEIN 22"/>
    <property type="match status" value="1"/>
</dbReference>
<dbReference type="RefSeq" id="XP_005102185.1">
    <property type="nucleotide sequence ID" value="XM_005102128.3"/>
</dbReference>
<accession>A0ABM0JV22</accession>
<dbReference type="GeneID" id="101846295"/>
<feature type="compositionally biased region" description="Polar residues" evidence="1">
    <location>
        <begin position="78"/>
        <end position="90"/>
    </location>
</feature>
<feature type="compositionally biased region" description="Polar residues" evidence="1">
    <location>
        <begin position="210"/>
        <end position="221"/>
    </location>
</feature>
<proteinExistence type="predicted"/>
<sequence>MKPNPAPFFNYRKRQRQAILSDPSQLSASLNQAGQASNNGNLVENVPKTGTSFNQSQQASASYQADNVGSSFGKRQASDSTHQNNFNTRSGLMDLSGNFNQRQTFASHSSCKPQGSFGGRGGSLKDSFYNAQSPSVRGKSSMLNARGRGRGDSKLPIWDKNQQPTHQKKSSTAAFSNDNNELMSSYSTEINGSMSRGNNNRNFSRGRGSTSAGSHSISCIAQESPAGRAVANSKSKASTSGQGRGGFYSKGQHSQPNNEQMTNPYRKKAADGRNPGDHRSAQQFDPFDPNCPVASMFNDDLKEETPQDIAIKEKKSNPKSQEVDSSMRMFTCPINTMREWMSLNVAPGLVMFEVFGIIDSAVLRTKDGAGKEFMLSDDSSKIKCIFYEIDRELPKITRGQVHRVIGSVDCKQNKFKVVSVRPAEDGERQICHYATQGSHTEMEELARLSNEP</sequence>
<feature type="compositionally biased region" description="Polar residues" evidence="1">
    <location>
        <begin position="251"/>
        <end position="263"/>
    </location>
</feature>
<dbReference type="InterPro" id="IPR033536">
    <property type="entry name" value="Spata22"/>
</dbReference>
<evidence type="ECO:0000256" key="1">
    <source>
        <dbReference type="SAM" id="MobiDB-lite"/>
    </source>
</evidence>
<feature type="compositionally biased region" description="Basic and acidic residues" evidence="1">
    <location>
        <begin position="268"/>
        <end position="280"/>
    </location>
</feature>
<evidence type="ECO:0000313" key="2">
    <source>
        <dbReference type="Proteomes" id="UP000694888"/>
    </source>
</evidence>
<feature type="compositionally biased region" description="Low complexity" evidence="1">
    <location>
        <begin position="55"/>
        <end position="65"/>
    </location>
</feature>
<feature type="compositionally biased region" description="Polar residues" evidence="1">
    <location>
        <begin position="22"/>
        <end position="54"/>
    </location>
</feature>
<feature type="region of interest" description="Disordered" evidence="1">
    <location>
        <begin position="19"/>
        <end position="90"/>
    </location>
</feature>
<feature type="compositionally biased region" description="Polar residues" evidence="1">
    <location>
        <begin position="232"/>
        <end position="241"/>
    </location>
</feature>